<dbReference type="Pfam" id="PF25989">
    <property type="entry name" value="YknX_C"/>
    <property type="match status" value="1"/>
</dbReference>
<dbReference type="EMBL" id="CP098811">
    <property type="protein sequence ID" value="USJ28640.1"/>
    <property type="molecule type" value="Genomic_DNA"/>
</dbReference>
<feature type="domain" description="YknX-like C-terminal permuted SH3-like" evidence="5">
    <location>
        <begin position="340"/>
        <end position="407"/>
    </location>
</feature>
<protein>
    <submittedName>
        <fullName evidence="6">HlyD family efflux transporter periplasmic adaptor subunit</fullName>
    </submittedName>
</protein>
<dbReference type="Gene3D" id="2.40.420.20">
    <property type="match status" value="1"/>
</dbReference>
<evidence type="ECO:0000313" key="7">
    <source>
        <dbReference type="Proteomes" id="UP001055460"/>
    </source>
</evidence>
<proteinExistence type="predicted"/>
<dbReference type="PANTHER" id="PTHR32347:SF29">
    <property type="entry name" value="UPF0194 MEMBRANE PROTEIN YBHG"/>
    <property type="match status" value="1"/>
</dbReference>
<keyword evidence="2 3" id="KW-0175">Coiled coil</keyword>
<evidence type="ECO:0000313" key="6">
    <source>
        <dbReference type="EMBL" id="USJ28640.1"/>
    </source>
</evidence>
<evidence type="ECO:0000256" key="3">
    <source>
        <dbReference type="SAM" id="Coils"/>
    </source>
</evidence>
<evidence type="ECO:0000256" key="4">
    <source>
        <dbReference type="SAM" id="Phobius"/>
    </source>
</evidence>
<keyword evidence="4" id="KW-1133">Transmembrane helix</keyword>
<sequence>MQRNWLKRVGWLGAIGAAAVAVAWFAWPRPIPVDTAQAARGPMAVTVDEEARTRVRHVYTVSAPVAGKVLRISRPDGHDGSSLHVGDEVVQGRTIVAVMQPVAPGLLDVRSRAELDAALVAANAVVTLAEAEIRRIDAAVSFARTELARAEGLARSNTIPARDLEKARFDLETIEAQLATAKAQLEVRRREQAVASARLLELSGTVADNNQDCCVKISAPESGRVLRIVQEDEAVVQAGAPLVQIGDPRDLEIVADFLSNEAVQIRAGAAVTIDGWGGPVLRGRVIRVDPAGFAKVSALGIEEQRVGTVIDVVDPPESWERLGHDFRVIVHVAIWESKNALTIPASALFRQGDDWAVFAVKDWRARATVVRTGQRNSKLVEVLSGLSPGDRVVLHPSDRVAEGTAVAEREPR</sequence>
<reference evidence="6" key="1">
    <citation type="submission" date="2022-06" db="EMBL/GenBank/DDBJ databases">
        <title>Physiological and biochemical characterization and genomic elucidation of a strain of the genus Ensifer adhaerens M8 that combines arsenic oxidation and chromium reduction.</title>
        <authorList>
            <person name="Li X."/>
            <person name="Yu c."/>
        </authorList>
    </citation>
    <scope>NUCLEOTIDE SEQUENCE</scope>
    <source>
        <strain evidence="6">M8</strain>
        <plasmid evidence="6">pD</plasmid>
    </source>
</reference>
<keyword evidence="4" id="KW-0812">Transmembrane</keyword>
<evidence type="ECO:0000259" key="5">
    <source>
        <dbReference type="Pfam" id="PF25989"/>
    </source>
</evidence>
<gene>
    <name evidence="6" type="ORF">NE863_35880</name>
</gene>
<organism evidence="6 7">
    <name type="scientific">Ensifer adhaerens</name>
    <name type="common">Sinorhizobium morelense</name>
    <dbReference type="NCBI Taxonomy" id="106592"/>
    <lineage>
        <taxon>Bacteria</taxon>
        <taxon>Pseudomonadati</taxon>
        <taxon>Pseudomonadota</taxon>
        <taxon>Alphaproteobacteria</taxon>
        <taxon>Hyphomicrobiales</taxon>
        <taxon>Rhizobiaceae</taxon>
        <taxon>Sinorhizobium/Ensifer group</taxon>
        <taxon>Ensifer</taxon>
    </lineage>
</organism>
<dbReference type="GO" id="GO:0030313">
    <property type="term" value="C:cell envelope"/>
    <property type="evidence" value="ECO:0007669"/>
    <property type="project" value="UniProtKB-SubCell"/>
</dbReference>
<feature type="transmembrane region" description="Helical" evidence="4">
    <location>
        <begin position="9"/>
        <end position="27"/>
    </location>
</feature>
<geneLocation type="plasmid" evidence="6 7">
    <name>pD</name>
</geneLocation>
<feature type="coiled-coil region" evidence="3">
    <location>
        <begin position="164"/>
        <end position="191"/>
    </location>
</feature>
<name>A0A9Q8YIF0_ENSAD</name>
<dbReference type="InterPro" id="IPR058637">
    <property type="entry name" value="YknX-like_C"/>
</dbReference>
<dbReference type="AlphaFoldDB" id="A0A9Q8YIF0"/>
<dbReference type="Proteomes" id="UP001055460">
    <property type="component" value="Plasmid pD"/>
</dbReference>
<comment type="subcellular location">
    <subcellularLocation>
        <location evidence="1">Cell envelope</location>
    </subcellularLocation>
</comment>
<evidence type="ECO:0000256" key="2">
    <source>
        <dbReference type="ARBA" id="ARBA00023054"/>
    </source>
</evidence>
<dbReference type="PANTHER" id="PTHR32347">
    <property type="entry name" value="EFFLUX SYSTEM COMPONENT YKNX-RELATED"/>
    <property type="match status" value="1"/>
</dbReference>
<dbReference type="Gene3D" id="1.10.287.470">
    <property type="entry name" value="Helix hairpin bin"/>
    <property type="match status" value="1"/>
</dbReference>
<dbReference type="InterPro" id="IPR050465">
    <property type="entry name" value="UPF0194_transport"/>
</dbReference>
<evidence type="ECO:0000256" key="1">
    <source>
        <dbReference type="ARBA" id="ARBA00004196"/>
    </source>
</evidence>
<accession>A0A9Q8YIF0</accession>
<keyword evidence="4" id="KW-0472">Membrane</keyword>
<keyword evidence="6" id="KW-0614">Plasmid</keyword>